<protein>
    <submittedName>
        <fullName evidence="2">Uncharacterized protein</fullName>
    </submittedName>
</protein>
<reference evidence="2" key="1">
    <citation type="submission" date="2020-04" db="EMBL/GenBank/DDBJ databases">
        <authorList>
            <person name="Chiriac C."/>
            <person name="Salcher M."/>
            <person name="Ghai R."/>
            <person name="Kavagutti S V."/>
        </authorList>
    </citation>
    <scope>NUCLEOTIDE SEQUENCE</scope>
</reference>
<gene>
    <name evidence="2" type="ORF">UFOVP95_55</name>
</gene>
<evidence type="ECO:0000256" key="1">
    <source>
        <dbReference type="SAM" id="MobiDB-lite"/>
    </source>
</evidence>
<feature type="region of interest" description="Disordered" evidence="1">
    <location>
        <begin position="111"/>
        <end position="165"/>
    </location>
</feature>
<organism evidence="2">
    <name type="scientific">uncultured Caudovirales phage</name>
    <dbReference type="NCBI Taxonomy" id="2100421"/>
    <lineage>
        <taxon>Viruses</taxon>
        <taxon>Duplodnaviria</taxon>
        <taxon>Heunggongvirae</taxon>
        <taxon>Uroviricota</taxon>
        <taxon>Caudoviricetes</taxon>
        <taxon>Peduoviridae</taxon>
        <taxon>Maltschvirus</taxon>
        <taxon>Maltschvirus maltsch</taxon>
    </lineage>
</organism>
<sequence length="165" mass="16449">MADQDIMALMQSQQDGAPPPGAGPAMSPPPMPSPMSTPEPKQGQREAAMINVSMALDLIEQSLPAIGSETPEGQSLMSALSKLSSVLGPKKQKTNELQSAEILQLLQNLPQAGGGSPVSRAIAGGPPNLGLMGPQPPAMPPGGAPAGGPPAMPPGMPPGGAPSPM</sequence>
<feature type="region of interest" description="Disordered" evidence="1">
    <location>
        <begin position="1"/>
        <end position="45"/>
    </location>
</feature>
<feature type="compositionally biased region" description="Pro residues" evidence="1">
    <location>
        <begin position="134"/>
        <end position="165"/>
    </location>
</feature>
<feature type="compositionally biased region" description="Pro residues" evidence="1">
    <location>
        <begin position="17"/>
        <end position="37"/>
    </location>
</feature>
<accession>A0A6J5KYI3</accession>
<name>A0A6J5KYI3_9CAUD</name>
<dbReference type="EMBL" id="LR796213">
    <property type="protein sequence ID" value="CAB4127648.1"/>
    <property type="molecule type" value="Genomic_DNA"/>
</dbReference>
<evidence type="ECO:0000313" key="2">
    <source>
        <dbReference type="EMBL" id="CAB4127648.1"/>
    </source>
</evidence>
<proteinExistence type="predicted"/>